<evidence type="ECO:0000256" key="2">
    <source>
        <dbReference type="PROSITE-ProRule" id="PRU00261"/>
    </source>
</evidence>
<dbReference type="InterPro" id="IPR036861">
    <property type="entry name" value="Endochitinase-like_sf"/>
</dbReference>
<evidence type="ECO:0000313" key="7">
    <source>
        <dbReference type="Proteomes" id="UP001302745"/>
    </source>
</evidence>
<evidence type="ECO:0000259" key="5">
    <source>
        <dbReference type="PROSITE" id="PS51782"/>
    </source>
</evidence>
<keyword evidence="1 2" id="KW-0147">Chitin-binding</keyword>
<proteinExistence type="predicted"/>
<comment type="caution">
    <text evidence="2">Lacks conserved residue(s) required for the propagation of feature annotation.</text>
</comment>
<dbReference type="EMBL" id="MU857242">
    <property type="protein sequence ID" value="KAK4148871.1"/>
    <property type="molecule type" value="Genomic_DNA"/>
</dbReference>
<keyword evidence="2" id="KW-1015">Disulfide bond</keyword>
<feature type="signal peptide" evidence="3">
    <location>
        <begin position="1"/>
        <end position="26"/>
    </location>
</feature>
<evidence type="ECO:0000259" key="4">
    <source>
        <dbReference type="PROSITE" id="PS50941"/>
    </source>
</evidence>
<feature type="domain" description="Chitin-binding type-1" evidence="4">
    <location>
        <begin position="183"/>
        <end position="228"/>
    </location>
</feature>
<dbReference type="CDD" id="cd00118">
    <property type="entry name" value="LysM"/>
    <property type="match status" value="1"/>
</dbReference>
<dbReference type="AlphaFoldDB" id="A0AAN6VDH1"/>
<organism evidence="6 7">
    <name type="scientific">Chaetomidium leptoderma</name>
    <dbReference type="NCBI Taxonomy" id="669021"/>
    <lineage>
        <taxon>Eukaryota</taxon>
        <taxon>Fungi</taxon>
        <taxon>Dikarya</taxon>
        <taxon>Ascomycota</taxon>
        <taxon>Pezizomycotina</taxon>
        <taxon>Sordariomycetes</taxon>
        <taxon>Sordariomycetidae</taxon>
        <taxon>Sordariales</taxon>
        <taxon>Chaetomiaceae</taxon>
        <taxon>Chaetomidium</taxon>
    </lineage>
</organism>
<accession>A0AAN6VDH1</accession>
<reference evidence="6" key="1">
    <citation type="journal article" date="2023" name="Mol. Phylogenet. Evol.">
        <title>Genome-scale phylogeny and comparative genomics of the fungal order Sordariales.</title>
        <authorList>
            <person name="Hensen N."/>
            <person name="Bonometti L."/>
            <person name="Westerberg I."/>
            <person name="Brannstrom I.O."/>
            <person name="Guillou S."/>
            <person name="Cros-Aarteil S."/>
            <person name="Calhoun S."/>
            <person name="Haridas S."/>
            <person name="Kuo A."/>
            <person name="Mondo S."/>
            <person name="Pangilinan J."/>
            <person name="Riley R."/>
            <person name="LaButti K."/>
            <person name="Andreopoulos B."/>
            <person name="Lipzen A."/>
            <person name="Chen C."/>
            <person name="Yan M."/>
            <person name="Daum C."/>
            <person name="Ng V."/>
            <person name="Clum A."/>
            <person name="Steindorff A."/>
            <person name="Ohm R.A."/>
            <person name="Martin F."/>
            <person name="Silar P."/>
            <person name="Natvig D.O."/>
            <person name="Lalanne C."/>
            <person name="Gautier V."/>
            <person name="Ament-Velasquez S.L."/>
            <person name="Kruys A."/>
            <person name="Hutchinson M.I."/>
            <person name="Powell A.J."/>
            <person name="Barry K."/>
            <person name="Miller A.N."/>
            <person name="Grigoriev I.V."/>
            <person name="Debuchy R."/>
            <person name="Gladieux P."/>
            <person name="Hiltunen Thoren M."/>
            <person name="Johannesson H."/>
        </authorList>
    </citation>
    <scope>NUCLEOTIDE SEQUENCE</scope>
    <source>
        <strain evidence="6">CBS 538.74</strain>
    </source>
</reference>
<dbReference type="Gene3D" id="3.10.350.10">
    <property type="entry name" value="LysM domain"/>
    <property type="match status" value="1"/>
</dbReference>
<dbReference type="InterPro" id="IPR001002">
    <property type="entry name" value="Chitin-bd_1"/>
</dbReference>
<comment type="caution">
    <text evidence="6">The sequence shown here is derived from an EMBL/GenBank/DDBJ whole genome shotgun (WGS) entry which is preliminary data.</text>
</comment>
<reference evidence="6" key="2">
    <citation type="submission" date="2023-05" db="EMBL/GenBank/DDBJ databases">
        <authorList>
            <consortium name="Lawrence Berkeley National Laboratory"/>
            <person name="Steindorff A."/>
            <person name="Hensen N."/>
            <person name="Bonometti L."/>
            <person name="Westerberg I."/>
            <person name="Brannstrom I.O."/>
            <person name="Guillou S."/>
            <person name="Cros-Aarteil S."/>
            <person name="Calhoun S."/>
            <person name="Haridas S."/>
            <person name="Kuo A."/>
            <person name="Mondo S."/>
            <person name="Pangilinan J."/>
            <person name="Riley R."/>
            <person name="Labutti K."/>
            <person name="Andreopoulos B."/>
            <person name="Lipzen A."/>
            <person name="Chen C."/>
            <person name="Yanf M."/>
            <person name="Daum C."/>
            <person name="Ng V."/>
            <person name="Clum A."/>
            <person name="Ohm R."/>
            <person name="Martin F."/>
            <person name="Silar P."/>
            <person name="Natvig D."/>
            <person name="Lalanne C."/>
            <person name="Gautier V."/>
            <person name="Ament-Velasquez S.L."/>
            <person name="Kruys A."/>
            <person name="Hutchinson M.I."/>
            <person name="Powell A.J."/>
            <person name="Barry K."/>
            <person name="Miller A.N."/>
            <person name="Grigoriev I.V."/>
            <person name="Debuchy R."/>
            <person name="Gladieux P."/>
            <person name="Thoren M.H."/>
            <person name="Johannesson H."/>
        </authorList>
    </citation>
    <scope>NUCLEOTIDE SEQUENCE</scope>
    <source>
        <strain evidence="6">CBS 538.74</strain>
    </source>
</reference>
<dbReference type="InterPro" id="IPR036779">
    <property type="entry name" value="LysM_dom_sf"/>
</dbReference>
<gene>
    <name evidence="6" type="ORF">C8A00DRAFT_38540</name>
</gene>
<keyword evidence="7" id="KW-1185">Reference proteome</keyword>
<feature type="domain" description="LysM" evidence="5">
    <location>
        <begin position="69"/>
        <end position="119"/>
    </location>
</feature>
<feature type="chain" id="PRO_5042933066" description="Carbohydrate-binding module family 18 protein" evidence="3">
    <location>
        <begin position="27"/>
        <end position="423"/>
    </location>
</feature>
<keyword evidence="3" id="KW-0732">Signal</keyword>
<feature type="disulfide bond" evidence="2">
    <location>
        <begin position="202"/>
        <end position="216"/>
    </location>
</feature>
<dbReference type="Proteomes" id="UP001302745">
    <property type="component" value="Unassembled WGS sequence"/>
</dbReference>
<evidence type="ECO:0000256" key="1">
    <source>
        <dbReference type="ARBA" id="ARBA00022669"/>
    </source>
</evidence>
<name>A0AAN6VDH1_9PEZI</name>
<dbReference type="Gene3D" id="3.30.60.10">
    <property type="entry name" value="Endochitinase-like"/>
    <property type="match status" value="1"/>
</dbReference>
<dbReference type="InterPro" id="IPR018392">
    <property type="entry name" value="LysM"/>
</dbReference>
<dbReference type="PROSITE" id="PS51782">
    <property type="entry name" value="LYSM"/>
    <property type="match status" value="1"/>
</dbReference>
<sequence length="423" mass="44476">MKSLHRNGALRRAVLFLSLVPSLVSAQDQADCQPYRWGSSGLKMRQDPADPLPTQGIPILVTVGKINCRYWTTTPAEVNYYTCSQMAQRYSISNDVLFKLNPSLARDCSNVQPETEYCVRGFVEPVRAFDGKCGPPNNNATCLGTDNQCCNSQTWTCGSSTADCAPGTCYEGVCDGDLIYSTDGTCGQDHGFRSCTGRWGDCCSTGGRCGTGPAYCGLFTCQEGDCDVWKEDQQPEGTPWTPDGTCGGAEGYRDGVGTGGLGGLCSWACAHGYCPSPCTCTPGTPGALPPFTGSRGYALLDVQSEPGFGLLCDFVCSYAADYCPEGVCTRVPYTTTPGGDGTACVQGVGEGGKAGLCDYSCRFGHCPAPSGCTCTLYGQPIAEPPVLGTPGKPAPGITDEGFVDLCAFTCNHGYCPPEVCVYA</sequence>
<dbReference type="GO" id="GO:0008061">
    <property type="term" value="F:chitin binding"/>
    <property type="evidence" value="ECO:0007669"/>
    <property type="project" value="UniProtKB-UniRule"/>
</dbReference>
<evidence type="ECO:0000313" key="6">
    <source>
        <dbReference type="EMBL" id="KAK4148871.1"/>
    </source>
</evidence>
<evidence type="ECO:0008006" key="8">
    <source>
        <dbReference type="Google" id="ProtNLM"/>
    </source>
</evidence>
<evidence type="ECO:0000256" key="3">
    <source>
        <dbReference type="SAM" id="SignalP"/>
    </source>
</evidence>
<dbReference type="PROSITE" id="PS50941">
    <property type="entry name" value="CHIT_BIND_I_2"/>
    <property type="match status" value="1"/>
</dbReference>
<protein>
    <recommendedName>
        <fullName evidence="8">Carbohydrate-binding module family 18 protein</fullName>
    </recommendedName>
</protein>